<dbReference type="AlphaFoldDB" id="A0A2S6HR73"/>
<dbReference type="UniPathway" id="UPA00704">
    <property type="reaction ID" value="UER00715"/>
</dbReference>
<feature type="domain" description="Carbohydrate kinase PfkB" evidence="7">
    <location>
        <begin position="11"/>
        <end position="288"/>
    </location>
</feature>
<dbReference type="GO" id="GO:0009024">
    <property type="term" value="F:tagatose-6-phosphate kinase activity"/>
    <property type="evidence" value="ECO:0007669"/>
    <property type="project" value="UniProtKB-EC"/>
</dbReference>
<evidence type="ECO:0000256" key="2">
    <source>
        <dbReference type="ARBA" id="ARBA00022679"/>
    </source>
</evidence>
<dbReference type="InterPro" id="IPR011611">
    <property type="entry name" value="PfkB_dom"/>
</dbReference>
<evidence type="ECO:0000313" key="9">
    <source>
        <dbReference type="Proteomes" id="UP000237749"/>
    </source>
</evidence>
<comment type="similarity">
    <text evidence="1">Belongs to the carbohydrate kinase pfkB family.</text>
</comment>
<dbReference type="Proteomes" id="UP000237749">
    <property type="component" value="Unassembled WGS sequence"/>
</dbReference>
<keyword evidence="2 6" id="KW-0808">Transferase</keyword>
<dbReference type="EMBL" id="PTJA01000008">
    <property type="protein sequence ID" value="PPK79994.1"/>
    <property type="molecule type" value="Genomic_DNA"/>
</dbReference>
<evidence type="ECO:0000259" key="7">
    <source>
        <dbReference type="Pfam" id="PF00294"/>
    </source>
</evidence>
<evidence type="ECO:0000256" key="4">
    <source>
        <dbReference type="ARBA" id="ARBA00022777"/>
    </source>
</evidence>
<dbReference type="CDD" id="cd01164">
    <property type="entry name" value="FruK_PfkB_like"/>
    <property type="match status" value="1"/>
</dbReference>
<proteinExistence type="inferred from homology"/>
<dbReference type="Pfam" id="PF00294">
    <property type="entry name" value="PfkB"/>
    <property type="match status" value="1"/>
</dbReference>
<name>A0A2S6HR73_9FIRM</name>
<dbReference type="GO" id="GO:2001059">
    <property type="term" value="P:D-tagatose 6-phosphate catabolic process"/>
    <property type="evidence" value="ECO:0007669"/>
    <property type="project" value="UniProtKB-UniPathway"/>
</dbReference>
<dbReference type="GO" id="GO:0005988">
    <property type="term" value="P:lactose metabolic process"/>
    <property type="evidence" value="ECO:0007669"/>
    <property type="project" value="UniProtKB-KW"/>
</dbReference>
<protein>
    <recommendedName>
        <fullName evidence="6">Tagatose-6-phosphate kinase</fullName>
        <ecNumber evidence="6">2.7.1.144</ecNumber>
    </recommendedName>
</protein>
<evidence type="ECO:0000256" key="5">
    <source>
        <dbReference type="ARBA" id="ARBA00022840"/>
    </source>
</evidence>
<keyword evidence="4 8" id="KW-0418">Kinase</keyword>
<keyword evidence="3 6" id="KW-0547">Nucleotide-binding</keyword>
<comment type="pathway">
    <text evidence="6">Carbohydrate metabolism; D-tagatose 6-phosphate degradation; D-glyceraldehyde 3-phosphate and glycerone phosphate from D-tagatose 6-phosphate: step 1/2.</text>
</comment>
<dbReference type="GO" id="GO:0008443">
    <property type="term" value="F:phosphofructokinase activity"/>
    <property type="evidence" value="ECO:0007669"/>
    <property type="project" value="TreeGrafter"/>
</dbReference>
<comment type="catalytic activity">
    <reaction evidence="6">
        <text>D-tagatofuranose 6-phosphate + ATP = D-tagatofuranose 1,6-bisphosphate + ADP + H(+)</text>
        <dbReference type="Rhea" id="RHEA:12420"/>
        <dbReference type="ChEBI" id="CHEBI:15378"/>
        <dbReference type="ChEBI" id="CHEBI:30616"/>
        <dbReference type="ChEBI" id="CHEBI:58694"/>
        <dbReference type="ChEBI" id="CHEBI:58695"/>
        <dbReference type="ChEBI" id="CHEBI:456216"/>
        <dbReference type="EC" id="2.7.1.144"/>
    </reaction>
</comment>
<accession>A0A2S6HR73</accession>
<dbReference type="PANTHER" id="PTHR46566:SF1">
    <property type="entry name" value="1-PHOSPHOFRUCTOKINASE"/>
    <property type="match status" value="1"/>
</dbReference>
<organism evidence="8 9">
    <name type="scientific">Lacrimispora xylanisolvens</name>
    <dbReference type="NCBI Taxonomy" id="384636"/>
    <lineage>
        <taxon>Bacteria</taxon>
        <taxon>Bacillati</taxon>
        <taxon>Bacillota</taxon>
        <taxon>Clostridia</taxon>
        <taxon>Lachnospirales</taxon>
        <taxon>Lachnospiraceae</taxon>
        <taxon>Lacrimispora</taxon>
    </lineage>
</organism>
<keyword evidence="6" id="KW-0423">Lactose metabolism</keyword>
<dbReference type="RefSeq" id="WP_104437883.1">
    <property type="nucleotide sequence ID" value="NZ_PTJA01000008.1"/>
</dbReference>
<dbReference type="PIRSF" id="PIRSF000535">
    <property type="entry name" value="1PFK/6PFK/LacC"/>
    <property type="match status" value="1"/>
</dbReference>
<dbReference type="NCBIfam" id="TIGR03168">
    <property type="entry name" value="1-PFK"/>
    <property type="match status" value="1"/>
</dbReference>
<comment type="similarity">
    <text evidence="6">Belongs to the carbohydrate kinase PfkB family. LacC subfamily.</text>
</comment>
<dbReference type="SUPFAM" id="SSF53613">
    <property type="entry name" value="Ribokinase-like"/>
    <property type="match status" value="1"/>
</dbReference>
<dbReference type="GO" id="GO:0005829">
    <property type="term" value="C:cytosol"/>
    <property type="evidence" value="ECO:0007669"/>
    <property type="project" value="TreeGrafter"/>
</dbReference>
<keyword evidence="9" id="KW-1185">Reference proteome</keyword>
<dbReference type="GO" id="GO:0005524">
    <property type="term" value="F:ATP binding"/>
    <property type="evidence" value="ECO:0007669"/>
    <property type="project" value="UniProtKB-KW"/>
</dbReference>
<reference evidence="8 9" key="1">
    <citation type="submission" date="2018-02" db="EMBL/GenBank/DDBJ databases">
        <title>Genomic Encyclopedia of Archaeal and Bacterial Type Strains, Phase II (KMG-II): from individual species to whole genera.</title>
        <authorList>
            <person name="Goeker M."/>
        </authorList>
    </citation>
    <scope>NUCLEOTIDE SEQUENCE [LARGE SCALE GENOMIC DNA]</scope>
    <source>
        <strain evidence="8 9">DSM 3808</strain>
    </source>
</reference>
<comment type="caution">
    <text evidence="8">The sequence shown here is derived from an EMBL/GenBank/DDBJ whole genome shotgun (WGS) entry which is preliminary data.</text>
</comment>
<dbReference type="EC" id="2.7.1.144" evidence="6"/>
<dbReference type="OrthoDB" id="9779730at2"/>
<evidence type="ECO:0000313" key="8">
    <source>
        <dbReference type="EMBL" id="PPK79994.1"/>
    </source>
</evidence>
<dbReference type="Gene3D" id="3.40.1190.20">
    <property type="match status" value="1"/>
</dbReference>
<dbReference type="PANTHER" id="PTHR46566">
    <property type="entry name" value="1-PHOSPHOFRUCTOKINASE-RELATED"/>
    <property type="match status" value="1"/>
</dbReference>
<evidence type="ECO:0000256" key="3">
    <source>
        <dbReference type="ARBA" id="ARBA00022741"/>
    </source>
</evidence>
<sequence length="308" mass="34348">MIYTLTANPAIDMNISSNGIMGKVVNRTFDAVYTPNGKGLNVSYCLNRFETQSAVLGFFGGFSGRYIVEETRKMGILVYPVWVEDTTRINIFLNDRTEEYKFVNEGSYVSQKKQRELCRLMETLEDMDTLIVSGSLPKGLTDSFYDEVLDICRKKQAAVILDISSPYLKNLMRTRPYLIKPNDEEIKDIFGIVMRDEADIKDVLQDLHEGGAKNILLTLGERGSYFYNGSDLYHAGARKIELVSSACAGDAALAGFLSIWLKQPDEIEKALKRSAAVGANVAESSGLGLMDKVENYAKEILVRKVEGV</sequence>
<dbReference type="InterPro" id="IPR029056">
    <property type="entry name" value="Ribokinase-like"/>
</dbReference>
<dbReference type="InterPro" id="IPR017583">
    <property type="entry name" value="Tagatose/fructose_Pkinase"/>
</dbReference>
<evidence type="ECO:0000256" key="6">
    <source>
        <dbReference type="PIRNR" id="PIRNR000535"/>
    </source>
</evidence>
<evidence type="ECO:0000256" key="1">
    <source>
        <dbReference type="ARBA" id="ARBA00005380"/>
    </source>
</evidence>
<gene>
    <name evidence="8" type="ORF">BXY41_108219</name>
</gene>
<keyword evidence="5 6" id="KW-0067">ATP-binding</keyword>